<evidence type="ECO:0000313" key="2">
    <source>
        <dbReference type="EMBL" id="OXA54167.1"/>
    </source>
</evidence>
<feature type="signal peptide" evidence="1">
    <location>
        <begin position="1"/>
        <end position="25"/>
    </location>
</feature>
<keyword evidence="3" id="KW-1185">Reference proteome</keyword>
<dbReference type="AlphaFoldDB" id="A0A226EAQ0"/>
<evidence type="ECO:0000313" key="3">
    <source>
        <dbReference type="Proteomes" id="UP000198287"/>
    </source>
</evidence>
<comment type="caution">
    <text evidence="2">The sequence shown here is derived from an EMBL/GenBank/DDBJ whole genome shotgun (WGS) entry which is preliminary data.</text>
</comment>
<reference evidence="2 3" key="1">
    <citation type="submission" date="2015-12" db="EMBL/GenBank/DDBJ databases">
        <title>The genome of Folsomia candida.</title>
        <authorList>
            <person name="Faddeeva A."/>
            <person name="Derks M.F."/>
            <person name="Anvar Y."/>
            <person name="Smit S."/>
            <person name="Van Straalen N."/>
            <person name="Roelofs D."/>
        </authorList>
    </citation>
    <scope>NUCLEOTIDE SEQUENCE [LARGE SCALE GENOMIC DNA]</scope>
    <source>
        <strain evidence="2 3">VU population</strain>
        <tissue evidence="2">Whole body</tissue>
    </source>
</reference>
<evidence type="ECO:0000256" key="1">
    <source>
        <dbReference type="SAM" id="SignalP"/>
    </source>
</evidence>
<dbReference type="EMBL" id="LNIX01000005">
    <property type="protein sequence ID" value="OXA54167.1"/>
    <property type="molecule type" value="Genomic_DNA"/>
</dbReference>
<accession>A0A226EAQ0</accession>
<keyword evidence="1" id="KW-0732">Signal</keyword>
<name>A0A226EAQ0_FOLCA</name>
<proteinExistence type="predicted"/>
<protein>
    <submittedName>
        <fullName evidence="2">Uncharacterized protein</fullName>
    </submittedName>
</protein>
<dbReference type="Proteomes" id="UP000198287">
    <property type="component" value="Unassembled WGS sequence"/>
</dbReference>
<sequence>MTYSSVNILLLVASLASFLLHDSHACSRTILDVRGCSSAGAISFCPAGYTMVVDHNRICSCNKYKDPDVEYDNCACENYVHTCLYVATLTPTGACGRALRYCNDTRKAQLCSDDPQYAKFKAACAFDKIPLTNLLSPVLYQPAFPLPLEHQ</sequence>
<organism evidence="2 3">
    <name type="scientific">Folsomia candida</name>
    <name type="common">Springtail</name>
    <dbReference type="NCBI Taxonomy" id="158441"/>
    <lineage>
        <taxon>Eukaryota</taxon>
        <taxon>Metazoa</taxon>
        <taxon>Ecdysozoa</taxon>
        <taxon>Arthropoda</taxon>
        <taxon>Hexapoda</taxon>
        <taxon>Collembola</taxon>
        <taxon>Entomobryomorpha</taxon>
        <taxon>Isotomoidea</taxon>
        <taxon>Isotomidae</taxon>
        <taxon>Proisotominae</taxon>
        <taxon>Folsomia</taxon>
    </lineage>
</organism>
<feature type="chain" id="PRO_5013257254" evidence="1">
    <location>
        <begin position="26"/>
        <end position="151"/>
    </location>
</feature>
<gene>
    <name evidence="2" type="ORF">Fcan01_11485</name>
</gene>